<evidence type="ECO:0000313" key="11">
    <source>
        <dbReference type="EMBL" id="KAE9524239.1"/>
    </source>
</evidence>
<dbReference type="PROSITE" id="PS51466">
    <property type="entry name" value="PINIT"/>
    <property type="match status" value="1"/>
</dbReference>
<evidence type="ECO:0000259" key="10">
    <source>
        <dbReference type="PROSITE" id="PS51466"/>
    </source>
</evidence>
<keyword evidence="7" id="KW-0862">Zinc</keyword>
<evidence type="ECO:0000313" key="12">
    <source>
        <dbReference type="Proteomes" id="UP000475862"/>
    </source>
</evidence>
<comment type="similarity">
    <text evidence="2">Belongs to the PIAS family.</text>
</comment>
<dbReference type="AlphaFoldDB" id="A0A6G0T0Y6"/>
<evidence type="ECO:0000256" key="7">
    <source>
        <dbReference type="ARBA" id="ARBA00022833"/>
    </source>
</evidence>
<dbReference type="InterPro" id="IPR023321">
    <property type="entry name" value="PINIT"/>
</dbReference>
<dbReference type="Pfam" id="PF02891">
    <property type="entry name" value="zf-MIZ"/>
    <property type="match status" value="1"/>
</dbReference>
<comment type="caution">
    <text evidence="11">The sequence shown here is derived from an EMBL/GenBank/DDBJ whole genome shotgun (WGS) entry which is preliminary data.</text>
</comment>
<accession>A0A6G0T0Y6</accession>
<dbReference type="OrthoDB" id="6586443at2759"/>
<evidence type="ECO:0008006" key="13">
    <source>
        <dbReference type="Google" id="ProtNLM"/>
    </source>
</evidence>
<organism evidence="11 12">
    <name type="scientific">Aphis glycines</name>
    <name type="common">Soybean aphid</name>
    <dbReference type="NCBI Taxonomy" id="307491"/>
    <lineage>
        <taxon>Eukaryota</taxon>
        <taxon>Metazoa</taxon>
        <taxon>Ecdysozoa</taxon>
        <taxon>Arthropoda</taxon>
        <taxon>Hexapoda</taxon>
        <taxon>Insecta</taxon>
        <taxon>Pterygota</taxon>
        <taxon>Neoptera</taxon>
        <taxon>Paraneoptera</taxon>
        <taxon>Hemiptera</taxon>
        <taxon>Sternorrhyncha</taxon>
        <taxon>Aphidomorpha</taxon>
        <taxon>Aphidoidea</taxon>
        <taxon>Aphididae</taxon>
        <taxon>Aphidini</taxon>
        <taxon>Aphis</taxon>
        <taxon>Aphis</taxon>
    </lineage>
</organism>
<keyword evidence="4" id="KW-0479">Metal-binding</keyword>
<dbReference type="GO" id="GO:0000785">
    <property type="term" value="C:chromatin"/>
    <property type="evidence" value="ECO:0007669"/>
    <property type="project" value="TreeGrafter"/>
</dbReference>
<comment type="pathway">
    <text evidence="1">Protein modification; protein sumoylation.</text>
</comment>
<dbReference type="InterPro" id="IPR004181">
    <property type="entry name" value="Znf_MIZ"/>
</dbReference>
<evidence type="ECO:0000256" key="8">
    <source>
        <dbReference type="PROSITE-ProRule" id="PRU00452"/>
    </source>
</evidence>
<evidence type="ECO:0000256" key="1">
    <source>
        <dbReference type="ARBA" id="ARBA00004718"/>
    </source>
</evidence>
<dbReference type="CDD" id="cd16650">
    <property type="entry name" value="SP-RING_PIAS-like"/>
    <property type="match status" value="1"/>
</dbReference>
<dbReference type="PROSITE" id="PS51044">
    <property type="entry name" value="ZF_SP_RING"/>
    <property type="match status" value="1"/>
</dbReference>
<dbReference type="InterPro" id="IPR038654">
    <property type="entry name" value="PINIT_sf"/>
</dbReference>
<name>A0A6G0T0Y6_APHGL</name>
<evidence type="ECO:0000256" key="5">
    <source>
        <dbReference type="ARBA" id="ARBA00022771"/>
    </source>
</evidence>
<keyword evidence="3" id="KW-0808">Transferase</keyword>
<dbReference type="GO" id="GO:0006357">
    <property type="term" value="P:regulation of transcription by RNA polymerase II"/>
    <property type="evidence" value="ECO:0007669"/>
    <property type="project" value="TreeGrafter"/>
</dbReference>
<evidence type="ECO:0000256" key="6">
    <source>
        <dbReference type="ARBA" id="ARBA00022786"/>
    </source>
</evidence>
<dbReference type="Gene3D" id="3.30.40.10">
    <property type="entry name" value="Zinc/RING finger domain, C3HC4 (zinc finger)"/>
    <property type="match status" value="1"/>
</dbReference>
<feature type="domain" description="PINIT" evidence="10">
    <location>
        <begin position="101"/>
        <end position="254"/>
    </location>
</feature>
<reference evidence="11 12" key="1">
    <citation type="submission" date="2019-08" db="EMBL/GenBank/DDBJ databases">
        <title>The genome of the soybean aphid Biotype 1, its phylome, world population structure and adaptation to the North American continent.</title>
        <authorList>
            <person name="Giordano R."/>
            <person name="Donthu R.K."/>
            <person name="Hernandez A.G."/>
            <person name="Wright C.L."/>
            <person name="Zimin A.V."/>
        </authorList>
    </citation>
    <scope>NUCLEOTIDE SEQUENCE [LARGE SCALE GENOMIC DNA]</scope>
    <source>
        <tissue evidence="11">Whole aphids</tissue>
    </source>
</reference>
<dbReference type="EMBL" id="VYZN01000070">
    <property type="protein sequence ID" value="KAE9524239.1"/>
    <property type="molecule type" value="Genomic_DNA"/>
</dbReference>
<sequence>MFNLMRRINENTSLIHKMVYAFNSDELRNILGSLPNQVIFSNEESLRNHLLYLLTSSSSSERNFIEKKILEIYKSRSIQLQHQPPIWRPPRPQIPYFIQPTHKIPDETIHFAHNLPFFKTLETILPPLYSELNADSFNFVGYYYLSESTRNSVIESWNNYRKEYKLKIILRIEQFGEKLLIERLPYNIYVSVNGRQCRLPELNISTVGTPWRHNVPIDITEYTDLRTCLQNTLNITWSNEPYIYVTSVFVVQKLPWENLLIELKNRLIIRASEKTMDFIKQFFEREADFGVNCVFTTVMDPLSNLRMKLPARGVGCIHLQCFDAIEFLRMNEQKQTWLCPICQKPVKFENLEIDEYFLNVVHSSNLSEECKYIILLKDGTWIEKTNELKTKVKTVINEEIIIPSDTD</sequence>
<dbReference type="PANTHER" id="PTHR10782:SF4">
    <property type="entry name" value="TONALLI, ISOFORM E"/>
    <property type="match status" value="1"/>
</dbReference>
<keyword evidence="12" id="KW-1185">Reference proteome</keyword>
<evidence type="ECO:0000256" key="4">
    <source>
        <dbReference type="ARBA" id="ARBA00022723"/>
    </source>
</evidence>
<dbReference type="GO" id="GO:0016925">
    <property type="term" value="P:protein sumoylation"/>
    <property type="evidence" value="ECO:0007669"/>
    <property type="project" value="UniProtKB-UniPathway"/>
</dbReference>
<dbReference type="GO" id="GO:0003712">
    <property type="term" value="F:transcription coregulator activity"/>
    <property type="evidence" value="ECO:0007669"/>
    <property type="project" value="TreeGrafter"/>
</dbReference>
<dbReference type="GO" id="GO:0008270">
    <property type="term" value="F:zinc ion binding"/>
    <property type="evidence" value="ECO:0007669"/>
    <property type="project" value="UniProtKB-KW"/>
</dbReference>
<dbReference type="Proteomes" id="UP000475862">
    <property type="component" value="Unassembled WGS sequence"/>
</dbReference>
<evidence type="ECO:0000259" key="9">
    <source>
        <dbReference type="PROSITE" id="PS51044"/>
    </source>
</evidence>
<gene>
    <name evidence="11" type="ORF">AGLY_015278</name>
</gene>
<keyword evidence="6" id="KW-0833">Ubl conjugation pathway</keyword>
<dbReference type="PANTHER" id="PTHR10782">
    <property type="entry name" value="ZINC FINGER MIZ DOMAIN-CONTAINING PROTEIN"/>
    <property type="match status" value="1"/>
</dbReference>
<evidence type="ECO:0000256" key="2">
    <source>
        <dbReference type="ARBA" id="ARBA00005383"/>
    </source>
</evidence>
<evidence type="ECO:0000256" key="3">
    <source>
        <dbReference type="ARBA" id="ARBA00022679"/>
    </source>
</evidence>
<dbReference type="UniPathway" id="UPA00886"/>
<feature type="domain" description="SP-RING-type" evidence="9">
    <location>
        <begin position="285"/>
        <end position="366"/>
    </location>
</feature>
<dbReference type="InterPro" id="IPR013083">
    <property type="entry name" value="Znf_RING/FYVE/PHD"/>
</dbReference>
<dbReference type="Pfam" id="PF14324">
    <property type="entry name" value="PINIT"/>
    <property type="match status" value="1"/>
</dbReference>
<dbReference type="GO" id="GO:0061665">
    <property type="term" value="F:SUMO ligase activity"/>
    <property type="evidence" value="ECO:0007669"/>
    <property type="project" value="TreeGrafter"/>
</dbReference>
<dbReference type="Gene3D" id="2.60.120.780">
    <property type="entry name" value="PINIT domain"/>
    <property type="match status" value="1"/>
</dbReference>
<proteinExistence type="inferred from homology"/>
<protein>
    <recommendedName>
        <fullName evidence="13">SP-RING-type domain-containing protein</fullName>
    </recommendedName>
</protein>
<keyword evidence="5 8" id="KW-0863">Zinc-finger</keyword>